<dbReference type="Pfam" id="PF01370">
    <property type="entry name" value="Epimerase"/>
    <property type="match status" value="1"/>
</dbReference>
<protein>
    <recommendedName>
        <fullName evidence="3">UDP-glucose 4-epimerase</fullName>
    </recommendedName>
    <alternativeName>
        <fullName evidence="5">Galactowaldenase</fullName>
    </alternativeName>
    <alternativeName>
        <fullName evidence="4">UDP-galactose 4-epimerase</fullName>
    </alternativeName>
</protein>
<evidence type="ECO:0000256" key="6">
    <source>
        <dbReference type="SAM" id="MobiDB-lite"/>
    </source>
</evidence>
<evidence type="ECO:0000313" key="8">
    <source>
        <dbReference type="EMBL" id="MER9406667.1"/>
    </source>
</evidence>
<evidence type="ECO:0000256" key="4">
    <source>
        <dbReference type="ARBA" id="ARBA00031367"/>
    </source>
</evidence>
<comment type="caution">
    <text evidence="8">The sequence shown here is derived from an EMBL/GenBank/DDBJ whole genome shotgun (WGS) entry which is preliminary data.</text>
</comment>
<evidence type="ECO:0000256" key="3">
    <source>
        <dbReference type="ARBA" id="ARBA00018569"/>
    </source>
</evidence>
<dbReference type="Gene3D" id="3.40.50.720">
    <property type="entry name" value="NAD(P)-binding Rossmann-like Domain"/>
    <property type="match status" value="1"/>
</dbReference>
<proteinExistence type="inferred from homology"/>
<comment type="similarity">
    <text evidence="2">Belongs to the NAD(P)-dependent epimerase/dehydratase family.</text>
</comment>
<dbReference type="PANTHER" id="PTHR43725">
    <property type="entry name" value="UDP-GLUCOSE 4-EPIMERASE"/>
    <property type="match status" value="1"/>
</dbReference>
<organism evidence="8 9">
    <name type="scientific">Mesorhizobium caraganae</name>
    <dbReference type="NCBI Taxonomy" id="483206"/>
    <lineage>
        <taxon>Bacteria</taxon>
        <taxon>Pseudomonadati</taxon>
        <taxon>Pseudomonadota</taxon>
        <taxon>Alphaproteobacteria</taxon>
        <taxon>Hyphomicrobiales</taxon>
        <taxon>Phyllobacteriaceae</taxon>
        <taxon>Mesorhizobium</taxon>
    </lineage>
</organism>
<name>A0ABV1Z3P0_9HYPH</name>
<gene>
    <name evidence="8" type="ORF">NKI36_21775</name>
</gene>
<evidence type="ECO:0000256" key="5">
    <source>
        <dbReference type="ARBA" id="ARBA00033067"/>
    </source>
</evidence>
<feature type="region of interest" description="Disordered" evidence="6">
    <location>
        <begin position="296"/>
        <end position="326"/>
    </location>
</feature>
<dbReference type="SUPFAM" id="SSF51735">
    <property type="entry name" value="NAD(P)-binding Rossmann-fold domains"/>
    <property type="match status" value="1"/>
</dbReference>
<evidence type="ECO:0000313" key="9">
    <source>
        <dbReference type="Proteomes" id="UP001433071"/>
    </source>
</evidence>
<dbReference type="RefSeq" id="WP_352559979.1">
    <property type="nucleotide sequence ID" value="NZ_JAMYQB010000019.1"/>
</dbReference>
<feature type="domain" description="NAD-dependent epimerase/dehydratase" evidence="7">
    <location>
        <begin position="4"/>
        <end position="230"/>
    </location>
</feature>
<dbReference type="Proteomes" id="UP001433071">
    <property type="component" value="Unassembled WGS sequence"/>
</dbReference>
<sequence>MIGIFGGGGFIGRNLIDYLNAAEVEFRVFSRRDVPNLNGRTTIIDFEEPESYIEYLKDLEAVVLLVSASVPSTFANDIASEIKRNVVPYARFLQAARSTGIRHIVYLSSGGAVYGPPLSSVISEEHPTNPISPYGCGKLMVEEMIRTMSTEGRWTYTILRASNPIGRYQSSKKGQGLVARALDAAMTNRTLEIWGDGSSLRDYVDVRDLCEVIGRALRAEVAKNQIYNVGMGKVYSINEIVEICSSVSKVMIKRLYVEEKKFLVKDVKLEIDKVRSHLAWQPRFDVRSSIESEFSHAYDSNSDGEPGSYLSTSKGSASQGRHEVKQ</sequence>
<evidence type="ECO:0000256" key="1">
    <source>
        <dbReference type="ARBA" id="ARBA00004947"/>
    </source>
</evidence>
<evidence type="ECO:0000259" key="7">
    <source>
        <dbReference type="Pfam" id="PF01370"/>
    </source>
</evidence>
<dbReference type="PANTHER" id="PTHR43725:SF53">
    <property type="entry name" value="UDP-ARABINOSE 4-EPIMERASE 1"/>
    <property type="match status" value="1"/>
</dbReference>
<dbReference type="InterPro" id="IPR001509">
    <property type="entry name" value="Epimerase_deHydtase"/>
</dbReference>
<accession>A0ABV1Z3P0</accession>
<keyword evidence="9" id="KW-1185">Reference proteome</keyword>
<evidence type="ECO:0000256" key="2">
    <source>
        <dbReference type="ARBA" id="ARBA00007637"/>
    </source>
</evidence>
<dbReference type="EMBL" id="JAMYQB010000019">
    <property type="protein sequence ID" value="MER9406667.1"/>
    <property type="molecule type" value="Genomic_DNA"/>
</dbReference>
<reference evidence="8 9" key="1">
    <citation type="journal article" date="2024" name="Proc. Natl. Acad. Sci. U.S.A.">
        <title>The evolutionary genomics of adaptation to stress in wild rhizobium bacteria.</title>
        <authorList>
            <person name="Kehlet-Delgado H."/>
            <person name="Montoya A.P."/>
            <person name="Jensen K.T."/>
            <person name="Wendlandt C.E."/>
            <person name="Dexheimer C."/>
            <person name="Roberts M."/>
            <person name="Torres Martinez L."/>
            <person name="Friesen M.L."/>
            <person name="Griffitts J.S."/>
            <person name="Porter S.S."/>
        </authorList>
    </citation>
    <scope>NUCLEOTIDE SEQUENCE [LARGE SCALE GENOMIC DNA]</scope>
    <source>
        <strain evidence="8 9">M0641</strain>
    </source>
</reference>
<dbReference type="InterPro" id="IPR036291">
    <property type="entry name" value="NAD(P)-bd_dom_sf"/>
</dbReference>
<comment type="pathway">
    <text evidence="1">Carbohydrate metabolism; galactose metabolism.</text>
</comment>
<feature type="compositionally biased region" description="Polar residues" evidence="6">
    <location>
        <begin position="298"/>
        <end position="319"/>
    </location>
</feature>